<dbReference type="GO" id="GO:0005506">
    <property type="term" value="F:iron ion binding"/>
    <property type="evidence" value="ECO:0007669"/>
    <property type="project" value="InterPro"/>
</dbReference>
<dbReference type="AlphaFoldDB" id="A0A5C1IC68"/>
<dbReference type="InterPro" id="IPR051689">
    <property type="entry name" value="Sterol_desaturase/TMEM195"/>
</dbReference>
<dbReference type="PANTHER" id="PTHR21624">
    <property type="entry name" value="STEROL DESATURASE-RELATED PROTEIN"/>
    <property type="match status" value="1"/>
</dbReference>
<evidence type="ECO:0000256" key="3">
    <source>
        <dbReference type="ARBA" id="ARBA00022989"/>
    </source>
</evidence>
<evidence type="ECO:0000313" key="10">
    <source>
        <dbReference type="Proteomes" id="UP000251402"/>
    </source>
</evidence>
<evidence type="ECO:0000256" key="4">
    <source>
        <dbReference type="ARBA" id="ARBA00023002"/>
    </source>
</evidence>
<organism evidence="9 10">
    <name type="scientific">Mucilaginibacter rubeus</name>
    <dbReference type="NCBI Taxonomy" id="2027860"/>
    <lineage>
        <taxon>Bacteria</taxon>
        <taxon>Pseudomonadati</taxon>
        <taxon>Bacteroidota</taxon>
        <taxon>Sphingobacteriia</taxon>
        <taxon>Sphingobacteriales</taxon>
        <taxon>Sphingobacteriaceae</taxon>
        <taxon>Mucilaginibacter</taxon>
    </lineage>
</organism>
<dbReference type="GO" id="GO:0012505">
    <property type="term" value="C:endomembrane system"/>
    <property type="evidence" value="ECO:0007669"/>
    <property type="project" value="UniProtKB-SubCell"/>
</dbReference>
<dbReference type="GO" id="GO:0016020">
    <property type="term" value="C:membrane"/>
    <property type="evidence" value="ECO:0007669"/>
    <property type="project" value="GOC"/>
</dbReference>
<feature type="transmembrane region" description="Helical" evidence="7">
    <location>
        <begin position="152"/>
        <end position="175"/>
    </location>
</feature>
<evidence type="ECO:0000256" key="2">
    <source>
        <dbReference type="ARBA" id="ARBA00022692"/>
    </source>
</evidence>
<dbReference type="Proteomes" id="UP000251402">
    <property type="component" value="Chromosome"/>
</dbReference>
<proteinExistence type="predicted"/>
<keyword evidence="2 7" id="KW-0812">Transmembrane</keyword>
<dbReference type="OrthoDB" id="9770329at2"/>
<keyword evidence="10" id="KW-1185">Reference proteome</keyword>
<evidence type="ECO:0000256" key="1">
    <source>
        <dbReference type="ARBA" id="ARBA00004127"/>
    </source>
</evidence>
<keyword evidence="5" id="KW-0443">Lipid metabolism</keyword>
<feature type="domain" description="Fatty acid hydroxylase" evidence="8">
    <location>
        <begin position="90"/>
        <end position="228"/>
    </location>
</feature>
<dbReference type="InterPro" id="IPR006694">
    <property type="entry name" value="Fatty_acid_hydroxylase"/>
</dbReference>
<dbReference type="GO" id="GO:0006643">
    <property type="term" value="P:membrane lipid metabolic process"/>
    <property type="evidence" value="ECO:0007669"/>
    <property type="project" value="TreeGrafter"/>
</dbReference>
<dbReference type="PANTHER" id="PTHR21624:SF1">
    <property type="entry name" value="ALKYLGLYCEROL MONOOXYGENASE"/>
    <property type="match status" value="1"/>
</dbReference>
<dbReference type="EMBL" id="CP043450">
    <property type="protein sequence ID" value="QEM14251.1"/>
    <property type="molecule type" value="Genomic_DNA"/>
</dbReference>
<dbReference type="GO" id="GO:0050479">
    <property type="term" value="F:glyceryl-ether monooxygenase activity"/>
    <property type="evidence" value="ECO:0007669"/>
    <property type="project" value="TreeGrafter"/>
</dbReference>
<keyword evidence="4" id="KW-0560">Oxidoreductase</keyword>
<name>A0A5C1IC68_9SPHI</name>
<feature type="transmembrane region" description="Helical" evidence="7">
    <location>
        <begin position="12"/>
        <end position="34"/>
    </location>
</feature>
<evidence type="ECO:0000256" key="7">
    <source>
        <dbReference type="SAM" id="Phobius"/>
    </source>
</evidence>
<keyword evidence="3 7" id="KW-1133">Transmembrane helix</keyword>
<comment type="subcellular location">
    <subcellularLocation>
        <location evidence="1">Endomembrane system</location>
        <topology evidence="1">Multi-pass membrane protein</topology>
    </subcellularLocation>
</comment>
<dbReference type="Pfam" id="PF04116">
    <property type="entry name" value="FA_hydroxylase"/>
    <property type="match status" value="1"/>
</dbReference>
<feature type="transmembrane region" description="Helical" evidence="7">
    <location>
        <begin position="46"/>
        <end position="67"/>
    </location>
</feature>
<dbReference type="KEGG" id="mrub:DEO27_030960"/>
<sequence length="268" mass="30785">MKLMIDLLANLQPVVLIAMLILMYCIENVLPYLNPPANKRKHYGRNFIISLVSFLLNAVLGAVVVMVVELTAQNHWGLLNQFELPPVFGWIIGILLFDFGSFLTHNLQHKVPVLWRFHRIHHSDNHLNVSSSLRFHPVDVIVSQCVYQCIGVMLIGLPITAFVIYGSIAIPLLILQHSNVRFPAKLERIARLIFATPGWHKIHHASEQKDTDSHYGDVFTFWDRIFGTWGKKQPHEIQYGLAEFNEDKHHRVGHLMASPFKKNTSSRY</sequence>
<reference evidence="9" key="1">
    <citation type="submission" date="2019-08" db="EMBL/GenBank/DDBJ databases">
        <title>Comparative genome analysis confer to the adaptation heavy metal polluted environment.</title>
        <authorList>
            <person name="Li Y."/>
        </authorList>
    </citation>
    <scope>NUCLEOTIDE SEQUENCE [LARGE SCALE GENOMIC DNA]</scope>
    <source>
        <strain evidence="9">P1</strain>
    </source>
</reference>
<evidence type="ECO:0000256" key="5">
    <source>
        <dbReference type="ARBA" id="ARBA00023098"/>
    </source>
</evidence>
<gene>
    <name evidence="9" type="ORF">DEO27_030960</name>
</gene>
<evidence type="ECO:0000313" key="9">
    <source>
        <dbReference type="EMBL" id="QEM14251.1"/>
    </source>
</evidence>
<protein>
    <submittedName>
        <fullName evidence="9">Sterol desaturase family protein</fullName>
    </submittedName>
</protein>
<evidence type="ECO:0000256" key="6">
    <source>
        <dbReference type="ARBA" id="ARBA00023136"/>
    </source>
</evidence>
<dbReference type="GO" id="GO:0008610">
    <property type="term" value="P:lipid biosynthetic process"/>
    <property type="evidence" value="ECO:0007669"/>
    <property type="project" value="InterPro"/>
</dbReference>
<keyword evidence="6 7" id="KW-0472">Membrane</keyword>
<evidence type="ECO:0000259" key="8">
    <source>
        <dbReference type="Pfam" id="PF04116"/>
    </source>
</evidence>
<accession>A0A5C1IC68</accession>
<feature type="transmembrane region" description="Helical" evidence="7">
    <location>
        <begin position="87"/>
        <end position="107"/>
    </location>
</feature>